<dbReference type="AlphaFoldDB" id="A0A1C6RQ01"/>
<dbReference type="RefSeq" id="WP_091457494.1">
    <property type="nucleotide sequence ID" value="NZ_FMHU01000001.1"/>
</dbReference>
<organism evidence="2 3">
    <name type="scientific">Micromonospora inyonensis</name>
    <dbReference type="NCBI Taxonomy" id="47866"/>
    <lineage>
        <taxon>Bacteria</taxon>
        <taxon>Bacillati</taxon>
        <taxon>Actinomycetota</taxon>
        <taxon>Actinomycetes</taxon>
        <taxon>Micromonosporales</taxon>
        <taxon>Micromonosporaceae</taxon>
        <taxon>Micromonospora</taxon>
    </lineage>
</organism>
<dbReference type="GO" id="GO:0003677">
    <property type="term" value="F:DNA binding"/>
    <property type="evidence" value="ECO:0007669"/>
    <property type="project" value="InterPro"/>
</dbReference>
<proteinExistence type="predicted"/>
<evidence type="ECO:0000313" key="2">
    <source>
        <dbReference type="EMBL" id="SCL19240.1"/>
    </source>
</evidence>
<protein>
    <submittedName>
        <fullName evidence="2">Transposase DDE domain-containing protein</fullName>
    </submittedName>
</protein>
<dbReference type="InterPro" id="IPR002559">
    <property type="entry name" value="Transposase_11"/>
</dbReference>
<accession>A0A1C6RQ01</accession>
<gene>
    <name evidence="2" type="ORF">GA0074694_2618</name>
</gene>
<dbReference type="Pfam" id="PF01609">
    <property type="entry name" value="DDE_Tnp_1"/>
    <property type="match status" value="1"/>
</dbReference>
<evidence type="ECO:0000313" key="3">
    <source>
        <dbReference type="Proteomes" id="UP000198906"/>
    </source>
</evidence>
<dbReference type="STRING" id="47866.GA0074694_2618"/>
<dbReference type="EMBL" id="FMHU01000001">
    <property type="protein sequence ID" value="SCL19240.1"/>
    <property type="molecule type" value="Genomic_DNA"/>
</dbReference>
<dbReference type="Proteomes" id="UP000198906">
    <property type="component" value="Unassembled WGS sequence"/>
</dbReference>
<sequence>MDADLDTLVTALYVEIDDLLERPSGRGRRPLLTPAALVCLAVMQVLLRFPSERHWLRYARKHLRGMFPYLPGQDGYNKRMRKAGPLLARVMRQLATRTPSWHDHLRLIDSTPLPCGTSRETVKRSDLAGDAGYGYCASHSRFFWGFRLYLVCTPEGTPVIWGLAHPKLGEREVMTALLEADHHLVTAGQVLLGDKGFAGRDFEGFITEQLGAHFVRPDRKGEPTRFGKLARVRQWVEAVFDTLKGQLDLEAHGGRSLAEVFVRVAQRLLALTAAIWHNWTIEAPVKRSLIAYDH</sequence>
<keyword evidence="3" id="KW-1185">Reference proteome</keyword>
<dbReference type="GO" id="GO:0004803">
    <property type="term" value="F:transposase activity"/>
    <property type="evidence" value="ECO:0007669"/>
    <property type="project" value="InterPro"/>
</dbReference>
<feature type="domain" description="Transposase IS4-like" evidence="1">
    <location>
        <begin position="105"/>
        <end position="271"/>
    </location>
</feature>
<dbReference type="GO" id="GO:0006313">
    <property type="term" value="P:DNA transposition"/>
    <property type="evidence" value="ECO:0007669"/>
    <property type="project" value="InterPro"/>
</dbReference>
<evidence type="ECO:0000259" key="1">
    <source>
        <dbReference type="Pfam" id="PF01609"/>
    </source>
</evidence>
<reference evidence="3" key="1">
    <citation type="submission" date="2016-06" db="EMBL/GenBank/DDBJ databases">
        <authorList>
            <person name="Varghese N."/>
        </authorList>
    </citation>
    <scope>NUCLEOTIDE SEQUENCE [LARGE SCALE GENOMIC DNA]</scope>
    <source>
        <strain evidence="3">DSM 46123</strain>
    </source>
</reference>
<name>A0A1C6RQ01_9ACTN</name>
<dbReference type="NCBIfam" id="NF033520">
    <property type="entry name" value="transpos_IS982"/>
    <property type="match status" value="1"/>
</dbReference>